<proteinExistence type="inferred from homology"/>
<evidence type="ECO:0000259" key="3">
    <source>
        <dbReference type="Pfam" id="PF02230"/>
    </source>
</evidence>
<reference evidence="4 5" key="1">
    <citation type="journal article" date="2008" name="Int. J. Syst. Evol. Microbiol.">
        <title>Tessaracoccus flavescens sp. nov., isolated from marine sediment.</title>
        <authorList>
            <person name="Lee D.W."/>
            <person name="Lee S.D."/>
        </authorList>
    </citation>
    <scope>NUCLEOTIDE SEQUENCE [LARGE SCALE GENOMIC DNA]</scope>
    <source>
        <strain evidence="4 5">T21</strain>
    </source>
</reference>
<dbReference type="Proteomes" id="UP001244136">
    <property type="component" value="Chromosome"/>
</dbReference>
<feature type="domain" description="Phospholipase/carboxylesterase/thioesterase" evidence="3">
    <location>
        <begin position="19"/>
        <end position="199"/>
    </location>
</feature>
<dbReference type="PANTHER" id="PTHR10655">
    <property type="entry name" value="LYSOPHOSPHOLIPASE-RELATED"/>
    <property type="match status" value="1"/>
</dbReference>
<keyword evidence="2 4" id="KW-0378">Hydrolase</keyword>
<dbReference type="PANTHER" id="PTHR10655:SF17">
    <property type="entry name" value="LYSOPHOSPHOLIPASE-LIKE PROTEIN 1"/>
    <property type="match status" value="1"/>
</dbReference>
<evidence type="ECO:0000256" key="2">
    <source>
        <dbReference type="ARBA" id="ARBA00022801"/>
    </source>
</evidence>
<dbReference type="InterPro" id="IPR029058">
    <property type="entry name" value="AB_hydrolase_fold"/>
</dbReference>
<evidence type="ECO:0000313" key="5">
    <source>
        <dbReference type="Proteomes" id="UP001244136"/>
    </source>
</evidence>
<dbReference type="EMBL" id="CP123967">
    <property type="protein sequence ID" value="WGT47611.1"/>
    <property type="molecule type" value="Genomic_DNA"/>
</dbReference>
<keyword evidence="5" id="KW-1185">Reference proteome</keyword>
<accession>A0ABY8PZC9</accession>
<protein>
    <submittedName>
        <fullName evidence="4">Dienelactone hydrolase family protein</fullName>
    </submittedName>
</protein>
<organism evidence="4 5">
    <name type="scientific">Tessaracoccus lacteus</name>
    <dbReference type="NCBI Taxonomy" id="3041766"/>
    <lineage>
        <taxon>Bacteria</taxon>
        <taxon>Bacillati</taxon>
        <taxon>Actinomycetota</taxon>
        <taxon>Actinomycetes</taxon>
        <taxon>Propionibacteriales</taxon>
        <taxon>Propionibacteriaceae</taxon>
        <taxon>Tessaracoccus</taxon>
    </lineage>
</organism>
<sequence length="204" mass="21764">MRIDQAVGSRGFDPAAPIVTVLLHGFGADERDLATIGEALYLPWISPRAPLPVQGGGAAWFNLGYPSDVDEVTAATEALWALLDEVLDPATRILAVGFSQGGLMATQLLRTRPERIAATVVLSGFLLDAEQPADAQLAESRPPVFYGRGELDRIIPPQAVSGLLDWLPGHADATVFAYPGLEHGTSSTEMQDLTDFLRSTGIVE</sequence>
<dbReference type="Pfam" id="PF02230">
    <property type="entry name" value="Abhydrolase_2"/>
    <property type="match status" value="1"/>
</dbReference>
<gene>
    <name evidence="4" type="ORF">QH948_02190</name>
</gene>
<dbReference type="GO" id="GO:0016787">
    <property type="term" value="F:hydrolase activity"/>
    <property type="evidence" value="ECO:0007669"/>
    <property type="project" value="UniProtKB-KW"/>
</dbReference>
<evidence type="ECO:0000313" key="4">
    <source>
        <dbReference type="EMBL" id="WGT47611.1"/>
    </source>
</evidence>
<dbReference type="InterPro" id="IPR050565">
    <property type="entry name" value="LYPA1-2/EST-like"/>
</dbReference>
<name>A0ABY8PZC9_9ACTN</name>
<dbReference type="SUPFAM" id="SSF53474">
    <property type="entry name" value="alpha/beta-Hydrolases"/>
    <property type="match status" value="1"/>
</dbReference>
<dbReference type="RefSeq" id="WP_281145325.1">
    <property type="nucleotide sequence ID" value="NZ_CP123967.1"/>
</dbReference>
<comment type="similarity">
    <text evidence="1">Belongs to the AB hydrolase superfamily. AB hydrolase 2 family.</text>
</comment>
<dbReference type="InterPro" id="IPR003140">
    <property type="entry name" value="PLipase/COase/thioEstase"/>
</dbReference>
<evidence type="ECO:0000256" key="1">
    <source>
        <dbReference type="ARBA" id="ARBA00006499"/>
    </source>
</evidence>
<dbReference type="Gene3D" id="3.40.50.1820">
    <property type="entry name" value="alpha/beta hydrolase"/>
    <property type="match status" value="1"/>
</dbReference>